<feature type="site" description="Transition state stabilizer" evidence="3">
    <location>
        <position position="20"/>
    </location>
</feature>
<dbReference type="UniPathway" id="UPA00056">
    <property type="reaction ID" value="UER00093"/>
</dbReference>
<protein>
    <recommendedName>
        <fullName evidence="3">2-C-methyl-D-erythritol 4-phosphate cytidylyltransferase</fullName>
        <ecNumber evidence="3">2.7.7.60</ecNumber>
    </recommendedName>
    <alternativeName>
        <fullName evidence="3">4-diphosphocytidyl-2C-methyl-D-erythritol synthase</fullName>
    </alternativeName>
    <alternativeName>
        <fullName evidence="3">MEP cytidylyltransferase</fullName>
        <shortName evidence="3">MCT</shortName>
    </alternativeName>
</protein>
<comment type="similarity">
    <text evidence="3">Belongs to the IspD/TarI cytidylyltransferase family. IspD subfamily.</text>
</comment>
<comment type="caution">
    <text evidence="4">The sequence shown here is derived from an EMBL/GenBank/DDBJ whole genome shotgun (WGS) entry which is preliminary data.</text>
</comment>
<evidence type="ECO:0000313" key="5">
    <source>
        <dbReference type="Proteomes" id="UP000036367"/>
    </source>
</evidence>
<feature type="site" description="Transition state stabilizer" evidence="3">
    <location>
        <position position="27"/>
    </location>
</feature>
<dbReference type="Pfam" id="PF01128">
    <property type="entry name" value="IspD"/>
    <property type="match status" value="1"/>
</dbReference>
<evidence type="ECO:0000256" key="3">
    <source>
        <dbReference type="HAMAP-Rule" id="MF_00108"/>
    </source>
</evidence>
<name>A0A0J1B3Y3_RHOIS</name>
<proteinExistence type="inferred from homology"/>
<feature type="site" description="Positions MEP for the nucleophilic attack" evidence="3">
    <location>
        <position position="168"/>
    </location>
</feature>
<dbReference type="PANTHER" id="PTHR32125">
    <property type="entry name" value="2-C-METHYL-D-ERYTHRITOL 4-PHOSPHATE CYTIDYLYLTRANSFERASE, CHLOROPLASTIC"/>
    <property type="match status" value="1"/>
</dbReference>
<keyword evidence="2 3" id="KW-0548">Nucleotidyltransferase</keyword>
<dbReference type="PANTHER" id="PTHR32125:SF4">
    <property type="entry name" value="2-C-METHYL-D-ERYTHRITOL 4-PHOSPHATE CYTIDYLYLTRANSFERASE, CHLOROPLASTIC"/>
    <property type="match status" value="1"/>
</dbReference>
<dbReference type="EC" id="2.7.7.60" evidence="3"/>
<comment type="function">
    <text evidence="3">Catalyzes the formation of 4-diphosphocytidyl-2-C-methyl-D-erythritol from CTP and 2-C-methyl-D-erythritol 4-phosphate (MEP).</text>
</comment>
<comment type="pathway">
    <text evidence="3">Isoprenoid biosynthesis; isopentenyl diphosphate biosynthesis via DXP pathway; isopentenyl diphosphate from 1-deoxy-D-xylulose 5-phosphate: step 2/6.</text>
</comment>
<dbReference type="InterPro" id="IPR029044">
    <property type="entry name" value="Nucleotide-diphossugar_trans"/>
</dbReference>
<reference evidence="4" key="1">
    <citation type="submission" date="2015-05" db="EMBL/GenBank/DDBJ databases">
        <title>Permanent draft genome of Rhodopirellula islandicus K833.</title>
        <authorList>
            <person name="Kizina J."/>
            <person name="Richter M."/>
            <person name="Glockner F.O."/>
            <person name="Harder J."/>
        </authorList>
    </citation>
    <scope>NUCLEOTIDE SEQUENCE [LARGE SCALE GENOMIC DNA]</scope>
    <source>
        <strain evidence="4">K833</strain>
    </source>
</reference>
<dbReference type="STRING" id="595434.RISK_006618"/>
<dbReference type="HAMAP" id="MF_00108">
    <property type="entry name" value="IspD"/>
    <property type="match status" value="1"/>
</dbReference>
<dbReference type="InterPro" id="IPR001228">
    <property type="entry name" value="IspD"/>
</dbReference>
<dbReference type="InterPro" id="IPR034683">
    <property type="entry name" value="IspD/TarI"/>
</dbReference>
<feature type="site" description="Positions MEP for the nucleophilic attack" evidence="3">
    <location>
        <position position="222"/>
    </location>
</feature>
<dbReference type="NCBIfam" id="TIGR00453">
    <property type="entry name" value="ispD"/>
    <property type="match status" value="1"/>
</dbReference>
<accession>A0A0J1B3Y3</accession>
<dbReference type="FunFam" id="3.90.550.10:FF:000003">
    <property type="entry name" value="2-C-methyl-D-erythritol 4-phosphate cytidylyltransferase"/>
    <property type="match status" value="1"/>
</dbReference>
<dbReference type="GO" id="GO:0050518">
    <property type="term" value="F:2-C-methyl-D-erythritol 4-phosphate cytidylyltransferase activity"/>
    <property type="evidence" value="ECO:0007669"/>
    <property type="project" value="UniProtKB-UniRule"/>
</dbReference>
<evidence type="ECO:0000256" key="1">
    <source>
        <dbReference type="ARBA" id="ARBA00022679"/>
    </source>
</evidence>
<comment type="catalytic activity">
    <reaction evidence="3">
        <text>2-C-methyl-D-erythritol 4-phosphate + CTP + H(+) = 4-CDP-2-C-methyl-D-erythritol + diphosphate</text>
        <dbReference type="Rhea" id="RHEA:13429"/>
        <dbReference type="ChEBI" id="CHEBI:15378"/>
        <dbReference type="ChEBI" id="CHEBI:33019"/>
        <dbReference type="ChEBI" id="CHEBI:37563"/>
        <dbReference type="ChEBI" id="CHEBI:57823"/>
        <dbReference type="ChEBI" id="CHEBI:58262"/>
        <dbReference type="EC" id="2.7.7.60"/>
    </reaction>
</comment>
<sequence length="244" mass="26250">MMNCAASVSVIMPAAGSGQRFGSQSNKLFAVLDGKPLWQHAVDRFQHRGDVRQIVLAISEEDDSTFREQIAAISSAVPIHLVRGGATRSESVRAALDQVQKFAAESASNGTATKTLVAIHDAARPLVRQVDLDRVFAKAAETGAAILAAPVSGTLKRATSHGSDTVDRRHTYVALTPQVFAIDVICQAYARDRGRMATDDAQLVERTSHPVQLVTGSADNLKITFPEDLRIAEAILNECRSEFA</sequence>
<dbReference type="EMBL" id="LECT01000054">
    <property type="protein sequence ID" value="KLU01462.1"/>
    <property type="molecule type" value="Genomic_DNA"/>
</dbReference>
<evidence type="ECO:0000313" key="4">
    <source>
        <dbReference type="EMBL" id="KLU01462.1"/>
    </source>
</evidence>
<dbReference type="PATRIC" id="fig|595434.4.peg.6297"/>
<keyword evidence="1 3" id="KW-0808">Transferase</keyword>
<dbReference type="InterPro" id="IPR050088">
    <property type="entry name" value="IspD/TarI_cytidylyltransf_bact"/>
</dbReference>
<dbReference type="Proteomes" id="UP000036367">
    <property type="component" value="Unassembled WGS sequence"/>
</dbReference>
<dbReference type="AlphaFoldDB" id="A0A0J1B3Y3"/>
<organism evidence="4 5">
    <name type="scientific">Rhodopirellula islandica</name>
    <dbReference type="NCBI Taxonomy" id="595434"/>
    <lineage>
        <taxon>Bacteria</taxon>
        <taxon>Pseudomonadati</taxon>
        <taxon>Planctomycetota</taxon>
        <taxon>Planctomycetia</taxon>
        <taxon>Pirellulales</taxon>
        <taxon>Pirellulaceae</taxon>
        <taxon>Rhodopirellula</taxon>
    </lineage>
</organism>
<dbReference type="GO" id="GO:0019288">
    <property type="term" value="P:isopentenyl diphosphate biosynthetic process, methylerythritol 4-phosphate pathway"/>
    <property type="evidence" value="ECO:0007669"/>
    <property type="project" value="UniProtKB-UniRule"/>
</dbReference>
<gene>
    <name evidence="3" type="primary">ispD</name>
    <name evidence="4" type="ORF">RISK_006618</name>
</gene>
<keyword evidence="3" id="KW-0414">Isoprene biosynthesis</keyword>
<dbReference type="SUPFAM" id="SSF53448">
    <property type="entry name" value="Nucleotide-diphospho-sugar transferases"/>
    <property type="match status" value="1"/>
</dbReference>
<dbReference type="CDD" id="cd02516">
    <property type="entry name" value="CDP-ME_synthetase"/>
    <property type="match status" value="1"/>
</dbReference>
<dbReference type="Gene3D" id="3.90.550.10">
    <property type="entry name" value="Spore Coat Polysaccharide Biosynthesis Protein SpsA, Chain A"/>
    <property type="match status" value="1"/>
</dbReference>
<keyword evidence="5" id="KW-1185">Reference proteome</keyword>
<evidence type="ECO:0000256" key="2">
    <source>
        <dbReference type="ARBA" id="ARBA00022695"/>
    </source>
</evidence>